<reference evidence="3 4" key="1">
    <citation type="submission" date="2016-05" db="EMBL/GenBank/DDBJ databases">
        <title>A degradative enzymes factory behind the ericoid mycorrhizal symbiosis.</title>
        <authorList>
            <consortium name="DOE Joint Genome Institute"/>
            <person name="Martino E."/>
            <person name="Morin E."/>
            <person name="Grelet G."/>
            <person name="Kuo A."/>
            <person name="Kohler A."/>
            <person name="Daghino S."/>
            <person name="Barry K."/>
            <person name="Choi C."/>
            <person name="Cichocki N."/>
            <person name="Clum A."/>
            <person name="Copeland A."/>
            <person name="Hainaut M."/>
            <person name="Haridas S."/>
            <person name="Labutti K."/>
            <person name="Lindquist E."/>
            <person name="Lipzen A."/>
            <person name="Khouja H.-R."/>
            <person name="Murat C."/>
            <person name="Ohm R."/>
            <person name="Olson A."/>
            <person name="Spatafora J."/>
            <person name="Veneault-Fourrey C."/>
            <person name="Henrissat B."/>
            <person name="Grigoriev I."/>
            <person name="Martin F."/>
            <person name="Perotto S."/>
        </authorList>
    </citation>
    <scope>NUCLEOTIDE SEQUENCE [LARGE SCALE GENOMIC DNA]</scope>
    <source>
        <strain evidence="3 4">UAMH 7357</strain>
    </source>
</reference>
<feature type="region of interest" description="Disordered" evidence="1">
    <location>
        <begin position="35"/>
        <end position="131"/>
    </location>
</feature>
<feature type="region of interest" description="Disordered" evidence="1">
    <location>
        <begin position="362"/>
        <end position="389"/>
    </location>
</feature>
<gene>
    <name evidence="3" type="ORF">NA56DRAFT_659279</name>
</gene>
<evidence type="ECO:0000259" key="2">
    <source>
        <dbReference type="Pfam" id="PF20150"/>
    </source>
</evidence>
<feature type="compositionally biased region" description="Polar residues" evidence="1">
    <location>
        <begin position="70"/>
        <end position="80"/>
    </location>
</feature>
<dbReference type="Pfam" id="PF20150">
    <property type="entry name" value="2EXR"/>
    <property type="match status" value="1"/>
</dbReference>
<evidence type="ECO:0000313" key="4">
    <source>
        <dbReference type="Proteomes" id="UP000235672"/>
    </source>
</evidence>
<dbReference type="PANTHER" id="PTHR35910:SF6">
    <property type="entry name" value="2EXR DOMAIN-CONTAINING PROTEIN"/>
    <property type="match status" value="1"/>
</dbReference>
<feature type="domain" description="2EXR" evidence="2">
    <location>
        <begin position="144"/>
        <end position="238"/>
    </location>
</feature>
<feature type="compositionally biased region" description="Polar residues" evidence="1">
    <location>
        <begin position="121"/>
        <end position="131"/>
    </location>
</feature>
<sequence>MSLSIVIPGSQLIDHPESIKEQSHSVTATTLANINNAWPSPSSSTANKENRELSPGSACLSTPPLKPPGNNASPSATSQTLDKKLPAILGTEGCPRSTSHDDTAPSSTTAAHTPDKEYLRTPSTGNPSSSAIQLPDNALPLQAFDLFPELAFELRFRIWKSIDNLSTHDIRITVTTPSKDADIKKRPTFKLHTPVPIILQICHESRKQGLTTYRALFKVKDRCGIERDEIYFNPALDAVFVSIPRCTSDWIIYTGGHIHPSHPSVATPFNKKKHNIFRCQISTPPQTLRVQKEDRETIVVVQPTTKPLKAQSNERFTFGFDALGRVAGELWKSVEYYVWKPEWWSEHWEFLFSELMKEEPEEFTRRGRKRKKNSAKPAVSRKGQPIVGW</sequence>
<proteinExistence type="predicted"/>
<dbReference type="Proteomes" id="UP000235672">
    <property type="component" value="Unassembled WGS sequence"/>
</dbReference>
<name>A0A2J6Q399_9HELO</name>
<dbReference type="InterPro" id="IPR045518">
    <property type="entry name" value="2EXR"/>
</dbReference>
<keyword evidence="4" id="KW-1185">Reference proteome</keyword>
<evidence type="ECO:0000256" key="1">
    <source>
        <dbReference type="SAM" id="MobiDB-lite"/>
    </source>
</evidence>
<accession>A0A2J6Q399</accession>
<evidence type="ECO:0000313" key="3">
    <source>
        <dbReference type="EMBL" id="PMD20758.1"/>
    </source>
</evidence>
<dbReference type="EMBL" id="KZ613483">
    <property type="protein sequence ID" value="PMD20758.1"/>
    <property type="molecule type" value="Genomic_DNA"/>
</dbReference>
<organism evidence="3 4">
    <name type="scientific">Hyaloscypha hepaticicola</name>
    <dbReference type="NCBI Taxonomy" id="2082293"/>
    <lineage>
        <taxon>Eukaryota</taxon>
        <taxon>Fungi</taxon>
        <taxon>Dikarya</taxon>
        <taxon>Ascomycota</taxon>
        <taxon>Pezizomycotina</taxon>
        <taxon>Leotiomycetes</taxon>
        <taxon>Helotiales</taxon>
        <taxon>Hyaloscyphaceae</taxon>
        <taxon>Hyaloscypha</taxon>
    </lineage>
</organism>
<dbReference type="OrthoDB" id="3473305at2759"/>
<feature type="compositionally biased region" description="Polar residues" evidence="1">
    <location>
        <begin position="35"/>
        <end position="47"/>
    </location>
</feature>
<protein>
    <recommendedName>
        <fullName evidence="2">2EXR domain-containing protein</fullName>
    </recommendedName>
</protein>
<dbReference type="PANTHER" id="PTHR35910">
    <property type="entry name" value="2EXR DOMAIN-CONTAINING PROTEIN"/>
    <property type="match status" value="1"/>
</dbReference>
<dbReference type="AlphaFoldDB" id="A0A2J6Q399"/>